<keyword evidence="1 4" id="KW-0663">Pyridoxal phosphate</keyword>
<dbReference type="GO" id="GO:0000271">
    <property type="term" value="P:polysaccharide biosynthetic process"/>
    <property type="evidence" value="ECO:0007669"/>
    <property type="project" value="TreeGrafter"/>
</dbReference>
<evidence type="ECO:0000256" key="5">
    <source>
        <dbReference type="RuleBase" id="RU004508"/>
    </source>
</evidence>
<accession>A0A4U0FDS8</accession>
<sequence>MILLADPGRQFQFLKNELMEQLGHFIGSGSYVMGERVALLEKKIAEKLGVPCAIGVGNGTDALVLALEAFGIGEGDEVITTPFSFFATAEAISRRGAKPVFVDVNPATYNIDPDKIEACITSRTKAILPVHLFGQPADMDGIGSIAQKHGLIVIEDACQAFGAQFNGRPAGSFGHAACFSFFPTKNLGTMGDGGMVVTPDPDIAAKIRKLRHHGSPKKYYHDLIGYNSRLDELHALILLSAMNHIDRWNEQRRMLAERYRQSLGHLPYLQLPVEREGSRSVYHLYCLGSEERESLQDALRQSGVQTGVYYPCPLHLQNAYRHLGYRPGDFPAAEQLSRQLFAIPLHPFLRVSEQDHIVSVLTSFRSANP</sequence>
<feature type="modified residue" description="N6-(pyridoxal phosphate)lysine" evidence="4">
    <location>
        <position position="185"/>
    </location>
</feature>
<keyword evidence="7" id="KW-1185">Reference proteome</keyword>
<dbReference type="OrthoDB" id="9810913at2"/>
<dbReference type="InterPro" id="IPR000653">
    <property type="entry name" value="DegT/StrS_aminotransferase"/>
</dbReference>
<dbReference type="SUPFAM" id="SSF53383">
    <property type="entry name" value="PLP-dependent transferases"/>
    <property type="match status" value="1"/>
</dbReference>
<evidence type="ECO:0000313" key="7">
    <source>
        <dbReference type="Proteomes" id="UP000309673"/>
    </source>
</evidence>
<dbReference type="InterPro" id="IPR015422">
    <property type="entry name" value="PyrdxlP-dep_Trfase_small"/>
</dbReference>
<organism evidence="6 7">
    <name type="scientific">Cohnella pontilimi</name>
    <dbReference type="NCBI Taxonomy" id="2564100"/>
    <lineage>
        <taxon>Bacteria</taxon>
        <taxon>Bacillati</taxon>
        <taxon>Bacillota</taxon>
        <taxon>Bacilli</taxon>
        <taxon>Bacillales</taxon>
        <taxon>Paenibacillaceae</taxon>
        <taxon>Cohnella</taxon>
    </lineage>
</organism>
<dbReference type="PANTHER" id="PTHR30244:SF36">
    <property type="entry name" value="3-OXO-GLUCOSE-6-PHOSPHATE:GLUTAMATE AMINOTRANSFERASE"/>
    <property type="match status" value="1"/>
</dbReference>
<protein>
    <submittedName>
        <fullName evidence="6">DegT/DnrJ/EryC1/StrS family aminotransferase</fullName>
    </submittedName>
</protein>
<dbReference type="CDD" id="cd00616">
    <property type="entry name" value="AHBA_syn"/>
    <property type="match status" value="1"/>
</dbReference>
<dbReference type="FunFam" id="3.40.640.10:FF:000089">
    <property type="entry name" value="Aminotransferase, DegT/DnrJ/EryC1/StrS family"/>
    <property type="match status" value="1"/>
</dbReference>
<dbReference type="GO" id="GO:0030170">
    <property type="term" value="F:pyridoxal phosphate binding"/>
    <property type="evidence" value="ECO:0007669"/>
    <property type="project" value="UniProtKB-ARBA"/>
</dbReference>
<dbReference type="PIRSF" id="PIRSF000390">
    <property type="entry name" value="PLP_StrS"/>
    <property type="match status" value="1"/>
</dbReference>
<dbReference type="InterPro" id="IPR015421">
    <property type="entry name" value="PyrdxlP-dep_Trfase_major"/>
</dbReference>
<name>A0A4U0FDS8_9BACL</name>
<dbReference type="AlphaFoldDB" id="A0A4U0FDS8"/>
<keyword evidence="6" id="KW-0808">Transferase</keyword>
<evidence type="ECO:0000313" key="6">
    <source>
        <dbReference type="EMBL" id="TJY43086.1"/>
    </source>
</evidence>
<dbReference type="EMBL" id="SUPK01000002">
    <property type="protein sequence ID" value="TJY43086.1"/>
    <property type="molecule type" value="Genomic_DNA"/>
</dbReference>
<dbReference type="Proteomes" id="UP000309673">
    <property type="component" value="Unassembled WGS sequence"/>
</dbReference>
<evidence type="ECO:0000256" key="4">
    <source>
        <dbReference type="PIRSR" id="PIRSR000390-2"/>
    </source>
</evidence>
<dbReference type="Gene3D" id="3.90.1150.10">
    <property type="entry name" value="Aspartate Aminotransferase, domain 1"/>
    <property type="match status" value="1"/>
</dbReference>
<comment type="similarity">
    <text evidence="2 5">Belongs to the DegT/DnrJ/EryC1 family.</text>
</comment>
<evidence type="ECO:0000256" key="1">
    <source>
        <dbReference type="ARBA" id="ARBA00022898"/>
    </source>
</evidence>
<proteinExistence type="inferred from homology"/>
<keyword evidence="6" id="KW-0032">Aminotransferase</keyword>
<gene>
    <name evidence="6" type="ORF">E5161_04095</name>
</gene>
<evidence type="ECO:0000256" key="2">
    <source>
        <dbReference type="ARBA" id="ARBA00037999"/>
    </source>
</evidence>
<dbReference type="PANTHER" id="PTHR30244">
    <property type="entry name" value="TRANSAMINASE"/>
    <property type="match status" value="1"/>
</dbReference>
<dbReference type="GO" id="GO:0008483">
    <property type="term" value="F:transaminase activity"/>
    <property type="evidence" value="ECO:0007669"/>
    <property type="project" value="UniProtKB-KW"/>
</dbReference>
<feature type="active site" description="Proton acceptor" evidence="3">
    <location>
        <position position="185"/>
    </location>
</feature>
<dbReference type="Pfam" id="PF01041">
    <property type="entry name" value="DegT_DnrJ_EryC1"/>
    <property type="match status" value="1"/>
</dbReference>
<reference evidence="6 7" key="1">
    <citation type="submission" date="2019-04" db="EMBL/GenBank/DDBJ databases">
        <title>Cohnella sp. nov., isolated from soil.</title>
        <authorList>
            <person name="Kim W."/>
        </authorList>
    </citation>
    <scope>NUCLEOTIDE SEQUENCE [LARGE SCALE GENOMIC DNA]</scope>
    <source>
        <strain evidence="6 7">CAU 1483</strain>
    </source>
</reference>
<comment type="caution">
    <text evidence="6">The sequence shown here is derived from an EMBL/GenBank/DDBJ whole genome shotgun (WGS) entry which is preliminary data.</text>
</comment>
<evidence type="ECO:0000256" key="3">
    <source>
        <dbReference type="PIRSR" id="PIRSR000390-1"/>
    </source>
</evidence>
<dbReference type="Gene3D" id="3.40.640.10">
    <property type="entry name" value="Type I PLP-dependent aspartate aminotransferase-like (Major domain)"/>
    <property type="match status" value="1"/>
</dbReference>
<dbReference type="RefSeq" id="WP_136776451.1">
    <property type="nucleotide sequence ID" value="NZ_SUPK01000002.1"/>
</dbReference>
<dbReference type="InterPro" id="IPR015424">
    <property type="entry name" value="PyrdxlP-dep_Trfase"/>
</dbReference>